<dbReference type="Proteomes" id="UP000000267">
    <property type="component" value="Unassembled WGS sequence"/>
</dbReference>
<dbReference type="InterPro" id="IPR023251">
    <property type="entry name" value="Brr1"/>
</dbReference>
<gene>
    <name evidence="1" type="ORF">Kpol_376p9</name>
</gene>
<dbReference type="GO" id="GO:0030532">
    <property type="term" value="C:small nuclear ribonucleoprotein complex"/>
    <property type="evidence" value="ECO:0007669"/>
    <property type="project" value="EnsemblFungi"/>
</dbReference>
<dbReference type="AlphaFoldDB" id="A7TRV9"/>
<dbReference type="KEGG" id="vpo:Kpol_376p9"/>
<dbReference type="STRING" id="436907.A7TRV9"/>
<keyword evidence="2" id="KW-1185">Reference proteome</keyword>
<dbReference type="GeneID" id="5543035"/>
<dbReference type="RefSeq" id="XP_001642854.1">
    <property type="nucleotide sequence ID" value="XM_001642804.1"/>
</dbReference>
<name>A7TRV9_VANPO</name>
<dbReference type="FunCoup" id="A7TRV9">
    <property type="interactions" value="133"/>
</dbReference>
<dbReference type="PRINTS" id="PR02039">
    <property type="entry name" value="SPLICEFRBRR1"/>
</dbReference>
<dbReference type="InterPro" id="IPR035426">
    <property type="entry name" value="Gemin2/Brr1"/>
</dbReference>
<dbReference type="Pfam" id="PF04938">
    <property type="entry name" value="SIP1"/>
    <property type="match status" value="1"/>
</dbReference>
<evidence type="ECO:0000313" key="2">
    <source>
        <dbReference type="Proteomes" id="UP000000267"/>
    </source>
</evidence>
<protein>
    <recommendedName>
        <fullName evidence="3">Pre-mRNA-splicing factor BRR1</fullName>
    </recommendedName>
</protein>
<sequence length="345" mass="40019">MSSEHETQATDSIFGQNRAFALSDSLVNPDVITYLNQVREEAIHTSAISVPKSRLVSNSVELKHMAEMYDDDQVELIETGPETTSETLVITNSVELSDWFQFVRKQIWEEGYIFEGYDDETLNLLLTYLKRYLQALKEKRGIVVHLLNILANLTEITSNHDDEEYNIDVEWCETILKKLSKTKVRNLQELQHFVRSSYKYTPMGFKQWYQYIEQNEPSHSIFKNIVNETSIWVLVQYFSKEWTKDIASYKRPKIADRMGQWLFYVLLHLPTKLTAEYTSELRNLGKKCQKLLSKGSKSPNHKLSLTGELKDITIEDIPEFADPLALTLAVIAEFYGQRDLIALSK</sequence>
<dbReference type="GO" id="GO:0017069">
    <property type="term" value="F:snRNA binding"/>
    <property type="evidence" value="ECO:0007669"/>
    <property type="project" value="EnsemblFungi"/>
</dbReference>
<dbReference type="HOGENOM" id="CLU_748374_0_0_1"/>
<dbReference type="InParanoid" id="A7TRV9"/>
<dbReference type="GO" id="GO:0000245">
    <property type="term" value="P:spliceosomal complex assembly"/>
    <property type="evidence" value="ECO:0007669"/>
    <property type="project" value="EnsemblFungi"/>
</dbReference>
<dbReference type="EMBL" id="DS480489">
    <property type="protein sequence ID" value="EDO14996.1"/>
    <property type="molecule type" value="Genomic_DNA"/>
</dbReference>
<accession>A7TRV9</accession>
<proteinExistence type="predicted"/>
<dbReference type="eggNOG" id="ENOG502S02X">
    <property type="taxonomic scope" value="Eukaryota"/>
</dbReference>
<dbReference type="OrthoDB" id="428895at2759"/>
<evidence type="ECO:0000313" key="1">
    <source>
        <dbReference type="EMBL" id="EDO14996.1"/>
    </source>
</evidence>
<dbReference type="GO" id="GO:0000387">
    <property type="term" value="P:spliceosomal snRNP assembly"/>
    <property type="evidence" value="ECO:0007669"/>
    <property type="project" value="InterPro"/>
</dbReference>
<dbReference type="OMA" id="NEPSHSI"/>
<dbReference type="Gene3D" id="1.20.58.1070">
    <property type="match status" value="1"/>
</dbReference>
<dbReference type="PhylomeDB" id="A7TRV9"/>
<evidence type="ECO:0008006" key="3">
    <source>
        <dbReference type="Google" id="ProtNLM"/>
    </source>
</evidence>
<reference evidence="1 2" key="1">
    <citation type="journal article" date="2007" name="Proc. Natl. Acad. Sci. U.S.A.">
        <title>Independent sorting-out of thousands of duplicated gene pairs in two yeast species descended from a whole-genome duplication.</title>
        <authorList>
            <person name="Scannell D.R."/>
            <person name="Frank A.C."/>
            <person name="Conant G.C."/>
            <person name="Byrne K.P."/>
            <person name="Woolfit M."/>
            <person name="Wolfe K.H."/>
        </authorList>
    </citation>
    <scope>NUCLEOTIDE SEQUENCE [LARGE SCALE GENOMIC DNA]</scope>
    <source>
        <strain evidence="2">ATCC 22028 / DSM 70294 / BCRC 21397 / CBS 2163 / NBRC 10782 / NRRL Y-8283 / UCD 57-17</strain>
    </source>
</reference>
<organism evidence="2">
    <name type="scientific">Vanderwaltozyma polyspora (strain ATCC 22028 / DSM 70294 / BCRC 21397 / CBS 2163 / NBRC 10782 / NRRL Y-8283 / UCD 57-17)</name>
    <name type="common">Kluyveromyces polysporus</name>
    <dbReference type="NCBI Taxonomy" id="436907"/>
    <lineage>
        <taxon>Eukaryota</taxon>
        <taxon>Fungi</taxon>
        <taxon>Dikarya</taxon>
        <taxon>Ascomycota</taxon>
        <taxon>Saccharomycotina</taxon>
        <taxon>Saccharomycetes</taxon>
        <taxon>Saccharomycetales</taxon>
        <taxon>Saccharomycetaceae</taxon>
        <taxon>Vanderwaltozyma</taxon>
    </lineage>
</organism>